<feature type="domain" description="Amidohydrolase 3" evidence="2">
    <location>
        <begin position="139"/>
        <end position="596"/>
    </location>
</feature>
<dbReference type="Gene3D" id="2.30.40.10">
    <property type="entry name" value="Urease, subunit C, domain 1"/>
    <property type="match status" value="1"/>
</dbReference>
<dbReference type="InterPro" id="IPR013108">
    <property type="entry name" value="Amidohydro_3"/>
</dbReference>
<name>A0AAD6VDI6_9AGAR</name>
<dbReference type="EMBL" id="JARJCW010000030">
    <property type="protein sequence ID" value="KAJ7209555.1"/>
    <property type="molecule type" value="Genomic_DNA"/>
</dbReference>
<dbReference type="Gene3D" id="3.10.310.70">
    <property type="match status" value="1"/>
</dbReference>
<evidence type="ECO:0000256" key="1">
    <source>
        <dbReference type="SAM" id="MobiDB-lite"/>
    </source>
</evidence>
<organism evidence="3 4">
    <name type="scientific">Mycena pura</name>
    <dbReference type="NCBI Taxonomy" id="153505"/>
    <lineage>
        <taxon>Eukaryota</taxon>
        <taxon>Fungi</taxon>
        <taxon>Dikarya</taxon>
        <taxon>Basidiomycota</taxon>
        <taxon>Agaricomycotina</taxon>
        <taxon>Agaricomycetes</taxon>
        <taxon>Agaricomycetidae</taxon>
        <taxon>Agaricales</taxon>
        <taxon>Marasmiineae</taxon>
        <taxon>Mycenaceae</taxon>
        <taxon>Mycena</taxon>
    </lineage>
</organism>
<evidence type="ECO:0000259" key="2">
    <source>
        <dbReference type="Pfam" id="PF07969"/>
    </source>
</evidence>
<dbReference type="Pfam" id="PF07969">
    <property type="entry name" value="Amidohydro_3"/>
    <property type="match status" value="1"/>
</dbReference>
<evidence type="ECO:0000313" key="3">
    <source>
        <dbReference type="EMBL" id="KAJ7209555.1"/>
    </source>
</evidence>
<dbReference type="AlphaFoldDB" id="A0AAD6VDI6"/>
<dbReference type="Gene3D" id="3.20.20.140">
    <property type="entry name" value="Metal-dependent hydrolases"/>
    <property type="match status" value="1"/>
</dbReference>
<proteinExistence type="predicted"/>
<protein>
    <submittedName>
        <fullName evidence="3">Amidohydrolase family-domain-containing protein</fullName>
    </submittedName>
</protein>
<dbReference type="InterPro" id="IPR032466">
    <property type="entry name" value="Metal_Hydrolase"/>
</dbReference>
<dbReference type="CDD" id="cd01300">
    <property type="entry name" value="YtcJ_like"/>
    <property type="match status" value="1"/>
</dbReference>
<dbReference type="GO" id="GO:0016810">
    <property type="term" value="F:hydrolase activity, acting on carbon-nitrogen (but not peptide) bonds"/>
    <property type="evidence" value="ECO:0007669"/>
    <property type="project" value="InterPro"/>
</dbReference>
<sequence>MSLRQRPVSAESSRSDLSKKDPVQAKEQPPPSPSKSPTLFILLGALGLSSLLLFSSNLSPLASRGSINYLAPYALCSNDPVKVYTVDPQNSQTQCILVHNSYISATGTLAQVKQHWKTSVAKHAGASQSDLQIRYTPPGSIIVPGLSDAHGHLLEYGASQNLALEGTRDIQVSETVLRVRNYVLANPDIHKNTSAYVSGGGWDHTVWPTTRWPTAADLDSDPVLRGRPIVLQSKDCHALWVSNKVIEASLPLPDLVEGGVIVRDDSGHPSGMFLDNAQDIVAQAELTDDEISRRFSVAVRDVVAFGLTSIRIYGMSFFDENGEYWGNKTEKIINAGNGRLNARSVKIFADGALRTSGAALYEPYADDPATSGAMRISAEVLHHFIPLFLRDGWQVNVHAIGDRANGIVLDVYEATLVGVNISASRPRLEHAQIITQADRERLGRLGVIASVQPTHAISDMWYSQDRLGPERIKNLYAFRSIVDSGARIALGSDFPVESPNPLSGFYAAITRLSPNGDSPHGAGGWFPEERLTRQEALRGMTIDPAYASFTESTLGSLEAGKRADFVILSQDIMTLPVDRILATKVIATVLDGTPVYGGF</sequence>
<reference evidence="3" key="1">
    <citation type="submission" date="2023-03" db="EMBL/GenBank/DDBJ databases">
        <title>Massive genome expansion in bonnet fungi (Mycena s.s.) driven by repeated elements and novel gene families across ecological guilds.</title>
        <authorList>
            <consortium name="Lawrence Berkeley National Laboratory"/>
            <person name="Harder C.B."/>
            <person name="Miyauchi S."/>
            <person name="Viragh M."/>
            <person name="Kuo A."/>
            <person name="Thoen E."/>
            <person name="Andreopoulos B."/>
            <person name="Lu D."/>
            <person name="Skrede I."/>
            <person name="Drula E."/>
            <person name="Henrissat B."/>
            <person name="Morin E."/>
            <person name="Kohler A."/>
            <person name="Barry K."/>
            <person name="LaButti K."/>
            <person name="Morin E."/>
            <person name="Salamov A."/>
            <person name="Lipzen A."/>
            <person name="Mereny Z."/>
            <person name="Hegedus B."/>
            <person name="Baldrian P."/>
            <person name="Stursova M."/>
            <person name="Weitz H."/>
            <person name="Taylor A."/>
            <person name="Grigoriev I.V."/>
            <person name="Nagy L.G."/>
            <person name="Martin F."/>
            <person name="Kauserud H."/>
        </authorList>
    </citation>
    <scope>NUCLEOTIDE SEQUENCE</scope>
    <source>
        <strain evidence="3">9144</strain>
    </source>
</reference>
<comment type="caution">
    <text evidence="3">The sequence shown here is derived from an EMBL/GenBank/DDBJ whole genome shotgun (WGS) entry which is preliminary data.</text>
</comment>
<evidence type="ECO:0000313" key="4">
    <source>
        <dbReference type="Proteomes" id="UP001219525"/>
    </source>
</evidence>
<dbReference type="SUPFAM" id="SSF51338">
    <property type="entry name" value="Composite domain of metallo-dependent hydrolases"/>
    <property type="match status" value="1"/>
</dbReference>
<dbReference type="Proteomes" id="UP001219525">
    <property type="component" value="Unassembled WGS sequence"/>
</dbReference>
<accession>A0AAD6VDI6</accession>
<dbReference type="PANTHER" id="PTHR22642">
    <property type="entry name" value="IMIDAZOLONEPROPIONASE"/>
    <property type="match status" value="1"/>
</dbReference>
<dbReference type="InterPro" id="IPR011059">
    <property type="entry name" value="Metal-dep_hydrolase_composite"/>
</dbReference>
<dbReference type="PANTHER" id="PTHR22642:SF2">
    <property type="entry name" value="PROTEIN LONG AFTER FAR-RED 3"/>
    <property type="match status" value="1"/>
</dbReference>
<dbReference type="SUPFAM" id="SSF51556">
    <property type="entry name" value="Metallo-dependent hydrolases"/>
    <property type="match status" value="1"/>
</dbReference>
<feature type="compositionally biased region" description="Basic and acidic residues" evidence="1">
    <location>
        <begin position="13"/>
        <end position="24"/>
    </location>
</feature>
<gene>
    <name evidence="3" type="ORF">GGX14DRAFT_630721</name>
</gene>
<dbReference type="InterPro" id="IPR033932">
    <property type="entry name" value="YtcJ-like"/>
</dbReference>
<keyword evidence="4" id="KW-1185">Reference proteome</keyword>
<feature type="region of interest" description="Disordered" evidence="1">
    <location>
        <begin position="1"/>
        <end position="36"/>
    </location>
</feature>